<gene>
    <name evidence="1" type="ORF">PBAH0796_LOCUS20975</name>
</gene>
<name>A0A7S0FPC2_9DINO</name>
<organism evidence="1">
    <name type="scientific">Pyrodinium bahamense</name>
    <dbReference type="NCBI Taxonomy" id="73915"/>
    <lineage>
        <taxon>Eukaryota</taxon>
        <taxon>Sar</taxon>
        <taxon>Alveolata</taxon>
        <taxon>Dinophyceae</taxon>
        <taxon>Gonyaulacales</taxon>
        <taxon>Pyrocystaceae</taxon>
        <taxon>Pyrodinium</taxon>
    </lineage>
</organism>
<evidence type="ECO:0000313" key="1">
    <source>
        <dbReference type="EMBL" id="CAD8372646.1"/>
    </source>
</evidence>
<dbReference type="EMBL" id="HBEG01034321">
    <property type="protein sequence ID" value="CAD8372646.1"/>
    <property type="molecule type" value="Transcribed_RNA"/>
</dbReference>
<sequence>MEHPRAQECSSAVSSRMEALPIQRRSRRLGGALRLAALAALVALRSAAGRAAAFAGLLGRGPTASGLRLAATRPRPPHWLRLRFGLAPPTARWAGGPNRQRLEEEATAVDSFFRSVTDFFSPKPQEPTPEELEAAERRKEASLATEKALRPLKLSVLAGIDEEGAPLRRAAPIAVLQSQAKQSLAIFAATEEQALTDILLSLRISAREFAERNLLVVPVLVSLETKTLMELSPKIRASKLLNQGPVALPVAASEEDSSEWGTMFAREFFEAEDQGMGEQAEAQGLALLVRSSGEIVRRGVGRPDWQAVFSDLGL</sequence>
<reference evidence="1" key="1">
    <citation type="submission" date="2021-01" db="EMBL/GenBank/DDBJ databases">
        <authorList>
            <person name="Corre E."/>
            <person name="Pelletier E."/>
            <person name="Niang G."/>
            <person name="Scheremetjew M."/>
            <person name="Finn R."/>
            <person name="Kale V."/>
            <person name="Holt S."/>
            <person name="Cochrane G."/>
            <person name="Meng A."/>
            <person name="Brown T."/>
            <person name="Cohen L."/>
        </authorList>
    </citation>
    <scope>NUCLEOTIDE SEQUENCE</scope>
    <source>
        <strain evidence="1">Pbaha01</strain>
    </source>
</reference>
<accession>A0A7S0FPC2</accession>
<protein>
    <submittedName>
        <fullName evidence="1">Uncharacterized protein</fullName>
    </submittedName>
</protein>
<dbReference type="AlphaFoldDB" id="A0A7S0FPC2"/>
<proteinExistence type="predicted"/>